<dbReference type="AlphaFoldDB" id="A0AAD8L7I0"/>
<name>A0AAD8L7I0_TARER</name>
<organism evidence="2 3">
    <name type="scientific">Tagetes erecta</name>
    <name type="common">African marigold</name>
    <dbReference type="NCBI Taxonomy" id="13708"/>
    <lineage>
        <taxon>Eukaryota</taxon>
        <taxon>Viridiplantae</taxon>
        <taxon>Streptophyta</taxon>
        <taxon>Embryophyta</taxon>
        <taxon>Tracheophyta</taxon>
        <taxon>Spermatophyta</taxon>
        <taxon>Magnoliopsida</taxon>
        <taxon>eudicotyledons</taxon>
        <taxon>Gunneridae</taxon>
        <taxon>Pentapetalae</taxon>
        <taxon>asterids</taxon>
        <taxon>campanulids</taxon>
        <taxon>Asterales</taxon>
        <taxon>Asteraceae</taxon>
        <taxon>Asteroideae</taxon>
        <taxon>Heliantheae alliance</taxon>
        <taxon>Tageteae</taxon>
        <taxon>Tagetes</taxon>
    </lineage>
</organism>
<dbReference type="PANTHER" id="PTHR43506:SF1">
    <property type="entry name" value="BPL_LPL CATALYTIC DOMAIN-CONTAINING PROTEIN"/>
    <property type="match status" value="1"/>
</dbReference>
<keyword evidence="3" id="KW-1185">Reference proteome</keyword>
<feature type="domain" description="BPL/LPL catalytic" evidence="1">
    <location>
        <begin position="39"/>
        <end position="225"/>
    </location>
</feature>
<dbReference type="PANTHER" id="PTHR43506">
    <property type="entry name" value="BIOTIN/LIPOATE A/B PROTEIN LIGASE FAMILY"/>
    <property type="match status" value="1"/>
</dbReference>
<gene>
    <name evidence="2" type="ORF">QVD17_01593</name>
</gene>
<reference evidence="2" key="1">
    <citation type="journal article" date="2023" name="bioRxiv">
        <title>Improved chromosome-level genome assembly for marigold (Tagetes erecta).</title>
        <authorList>
            <person name="Jiang F."/>
            <person name="Yuan L."/>
            <person name="Wang S."/>
            <person name="Wang H."/>
            <person name="Xu D."/>
            <person name="Wang A."/>
            <person name="Fan W."/>
        </authorList>
    </citation>
    <scope>NUCLEOTIDE SEQUENCE</scope>
    <source>
        <strain evidence="2">WSJ</strain>
        <tissue evidence="2">Leaf</tissue>
    </source>
</reference>
<dbReference type="CDD" id="cd16443">
    <property type="entry name" value="LplA"/>
    <property type="match status" value="1"/>
</dbReference>
<evidence type="ECO:0000259" key="1">
    <source>
        <dbReference type="PROSITE" id="PS51733"/>
    </source>
</evidence>
<dbReference type="Gene3D" id="3.30.930.10">
    <property type="entry name" value="Bira Bifunctional Protein, Domain 2"/>
    <property type="match status" value="1"/>
</dbReference>
<comment type="caution">
    <text evidence="2">The sequence shown here is derived from an EMBL/GenBank/DDBJ whole genome shotgun (WGS) entry which is preliminary data.</text>
</comment>
<protein>
    <recommendedName>
        <fullName evidence="1">BPL/LPL catalytic domain-containing protein</fullName>
    </recommendedName>
</protein>
<dbReference type="Pfam" id="PF21948">
    <property type="entry name" value="LplA-B_cat"/>
    <property type="match status" value="1"/>
</dbReference>
<sequence length="260" mass="29593">MATRQVARSGLPLMNIVRMKGVPILKQLEIEECLLRTSSDNWCIINDGTDKPNIVMGISGKPAELVEIRPVLEDKIPVIRRFTGGGTVIVDHGTVFVSFICNKNDVADVQPYPRPIMSWSSLLYSQVFQGIADFRLRENDYVFGLRKFGGNAQSITKNRWIHHTSFLWDYEARNMSYLKHPQRAPEYRLARDHLDFICPMKDYISRSDFIRKTIDAAGNHFSVESTEFEAVKSPANMKFTPTSRLLTNHELEAAGKTSIL</sequence>
<evidence type="ECO:0000313" key="2">
    <source>
        <dbReference type="EMBL" id="KAK1435823.1"/>
    </source>
</evidence>
<dbReference type="InterPro" id="IPR045864">
    <property type="entry name" value="aa-tRNA-synth_II/BPL/LPL"/>
</dbReference>
<dbReference type="FunFam" id="3.30.930.10:FF:000077">
    <property type="entry name" value="Putative lipoate-protein ligase A"/>
    <property type="match status" value="1"/>
</dbReference>
<dbReference type="PROSITE" id="PS51733">
    <property type="entry name" value="BPL_LPL_CATALYTIC"/>
    <property type="match status" value="1"/>
</dbReference>
<accession>A0AAD8L7I0</accession>
<dbReference type="InterPro" id="IPR004143">
    <property type="entry name" value="BPL_LPL_catalytic"/>
</dbReference>
<dbReference type="Proteomes" id="UP001229421">
    <property type="component" value="Unassembled WGS sequence"/>
</dbReference>
<proteinExistence type="predicted"/>
<dbReference type="InterPro" id="IPR053264">
    <property type="entry name" value="Lipoate-ligase_2_inactive"/>
</dbReference>
<dbReference type="EMBL" id="JAUHHV010000001">
    <property type="protein sequence ID" value="KAK1435823.1"/>
    <property type="molecule type" value="Genomic_DNA"/>
</dbReference>
<evidence type="ECO:0000313" key="3">
    <source>
        <dbReference type="Proteomes" id="UP001229421"/>
    </source>
</evidence>
<dbReference type="SUPFAM" id="SSF55681">
    <property type="entry name" value="Class II aaRS and biotin synthetases"/>
    <property type="match status" value="1"/>
</dbReference>